<gene>
    <name evidence="1" type="ORF">DEVEQU_00671</name>
</gene>
<keyword evidence="2" id="KW-1185">Reference proteome</keyword>
<dbReference type="AlphaFoldDB" id="A0A3S4CBQ5"/>
<dbReference type="PANTHER" id="PTHR34129">
    <property type="entry name" value="BLR1139 PROTEIN"/>
    <property type="match status" value="1"/>
</dbReference>
<evidence type="ECO:0008006" key="3">
    <source>
        <dbReference type="Google" id="ProtNLM"/>
    </source>
</evidence>
<name>A0A3S4CBQ5_9HYPH</name>
<dbReference type="SUPFAM" id="SSF56399">
    <property type="entry name" value="ADP-ribosylation"/>
    <property type="match status" value="1"/>
</dbReference>
<sequence length="122" mass="13075">MSTASTQPEFIYKIATASAYAPARQSGSFSGMPIDATDGYMHFSTAAQLAETLRLHFKGQSDLVLLAVRIADLGTGLVWEPSRGGQMFPHLYGGPLKLSSIAWERPISVSADGDCVLPEDVK</sequence>
<dbReference type="Gene3D" id="3.20.170.20">
    <property type="entry name" value="Protein of unknown function DUF952"/>
    <property type="match status" value="1"/>
</dbReference>
<accession>A0A3S4CBQ5</accession>
<organism evidence="1 2">
    <name type="scientific">Devosia equisanguinis</name>
    <dbReference type="NCBI Taxonomy" id="2490941"/>
    <lineage>
        <taxon>Bacteria</taxon>
        <taxon>Pseudomonadati</taxon>
        <taxon>Pseudomonadota</taxon>
        <taxon>Alphaproteobacteria</taxon>
        <taxon>Hyphomicrobiales</taxon>
        <taxon>Devosiaceae</taxon>
        <taxon>Devosia</taxon>
    </lineage>
</organism>
<dbReference type="EMBL" id="UZWD01000009">
    <property type="protein sequence ID" value="VDS03547.1"/>
    <property type="molecule type" value="Genomic_DNA"/>
</dbReference>
<dbReference type="PANTHER" id="PTHR34129:SF1">
    <property type="entry name" value="DUF952 DOMAIN-CONTAINING PROTEIN"/>
    <property type="match status" value="1"/>
</dbReference>
<proteinExistence type="predicted"/>
<dbReference type="RefSeq" id="WP_126149143.1">
    <property type="nucleotide sequence ID" value="NZ_JBHTMH010000001.1"/>
</dbReference>
<dbReference type="OrthoDB" id="9799937at2"/>
<protein>
    <recommendedName>
        <fullName evidence="3">DUF952 domain-containing protein</fullName>
    </recommendedName>
</protein>
<reference evidence="1 2" key="1">
    <citation type="submission" date="2018-12" db="EMBL/GenBank/DDBJ databases">
        <authorList>
            <person name="Criscuolo A."/>
        </authorList>
    </citation>
    <scope>NUCLEOTIDE SEQUENCE [LARGE SCALE GENOMIC DNA]</scope>
    <source>
        <strain evidence="1">ACIP1116281</strain>
    </source>
</reference>
<dbReference type="InterPro" id="IPR009297">
    <property type="entry name" value="DUF952"/>
</dbReference>
<evidence type="ECO:0000313" key="2">
    <source>
        <dbReference type="Proteomes" id="UP000268844"/>
    </source>
</evidence>
<evidence type="ECO:0000313" key="1">
    <source>
        <dbReference type="EMBL" id="VDS03547.1"/>
    </source>
</evidence>
<dbReference type="Pfam" id="PF06108">
    <property type="entry name" value="DUF952"/>
    <property type="match status" value="1"/>
</dbReference>
<dbReference type="Proteomes" id="UP000268844">
    <property type="component" value="Unassembled WGS sequence"/>
</dbReference>